<sequence>MAALITFVLILKINIILVSVSLFLICLFNLFKTKFWVLYLVFFLMIFFAYTVYYLLIYQFDNYEINEKIKVYKIHKSFLIFKYKNLLFRIPKKIIKLNLDLNNNFEYFFKIKGTLKRINNLTLFNLSNEIFFDIKNLKINFDYQIQKLSLFSSKNEIVLEYLNIIVLNNYRSNSNVVNKLSNLNIIHFFTISGFHFNLIYLTVIKLFSKIKRKIFIEDFIGVGLLIIYLVAINFHISASRSLIFLILIFLNKNVFNRKLSNISLLSITALILSVYKPFSIFSYSFILSFLITLSIFIIVDFLKEKNYYLRSAFVLIVVHIYSTFLIHTFSEDYNIFSFFIQILLIPIVSFNYIFTLIFFKINFVIETNLLIFDAILNLLSEASYIIKFRIDWVYCFSFTSLLLFLNKIKLQPILG</sequence>
<reference evidence="3" key="1">
    <citation type="submission" date="2022-11" db="EMBL/GenBank/DDBJ databases">
        <title>Draft genome of Mycoplasma arginini isolated from fly.</title>
        <authorList>
            <person name="Severgnini M."/>
            <person name="Gioia G."/>
            <person name="Cremonesi P."/>
            <person name="Moroni P."/>
            <person name="Addis M.F."/>
            <person name="Castiglioni B."/>
        </authorList>
    </citation>
    <scope>NUCLEOTIDE SEQUENCE</scope>
    <source>
        <strain evidence="3">QMP CG1-1632</strain>
    </source>
</reference>
<comment type="caution">
    <text evidence="3">The sequence shown here is derived from an EMBL/GenBank/DDBJ whole genome shotgun (WGS) entry which is preliminary data.</text>
</comment>
<dbReference type="RefSeq" id="WP_371831191.1">
    <property type="nucleotide sequence ID" value="NZ_JAPFAR010000086.1"/>
</dbReference>
<name>A0AA43QZ07_MYCAR</name>
<dbReference type="EMBL" id="JAPFAR010000086">
    <property type="protein sequence ID" value="MDI3349653.1"/>
    <property type="molecule type" value="Genomic_DNA"/>
</dbReference>
<dbReference type="Pfam" id="PF03772">
    <property type="entry name" value="Competence"/>
    <property type="match status" value="1"/>
</dbReference>
<gene>
    <name evidence="3" type="ORF">DCBHLPFO_00231</name>
</gene>
<accession>A0AA43QZ07</accession>
<evidence type="ECO:0000259" key="2">
    <source>
        <dbReference type="Pfam" id="PF03772"/>
    </source>
</evidence>
<dbReference type="Proteomes" id="UP001162175">
    <property type="component" value="Unassembled WGS sequence"/>
</dbReference>
<organism evidence="3 4">
    <name type="scientific">Mycoplasmopsis arginini</name>
    <name type="common">Mycoplasma arginini</name>
    <dbReference type="NCBI Taxonomy" id="2094"/>
    <lineage>
        <taxon>Bacteria</taxon>
        <taxon>Bacillati</taxon>
        <taxon>Mycoplasmatota</taxon>
        <taxon>Mycoplasmoidales</taxon>
        <taxon>Metamycoplasmataceae</taxon>
        <taxon>Mycoplasmopsis</taxon>
    </lineage>
</organism>
<dbReference type="NCBIfam" id="NF045979">
    <property type="entry name" value="ComEC_MAG0480"/>
    <property type="match status" value="1"/>
</dbReference>
<protein>
    <submittedName>
        <fullName evidence="3">ComEC/Rec2 family competence protein</fullName>
    </submittedName>
</protein>
<dbReference type="AlphaFoldDB" id="A0AA43QZ07"/>
<feature type="transmembrane region" description="Helical" evidence="1">
    <location>
        <begin position="219"/>
        <end position="250"/>
    </location>
</feature>
<feature type="transmembrane region" description="Helical" evidence="1">
    <location>
        <begin position="335"/>
        <end position="354"/>
    </location>
</feature>
<feature type="domain" description="ComEC/Rec2-related protein" evidence="2">
    <location>
        <begin position="176"/>
        <end position="382"/>
    </location>
</feature>
<evidence type="ECO:0000256" key="1">
    <source>
        <dbReference type="SAM" id="Phobius"/>
    </source>
</evidence>
<feature type="transmembrane region" description="Helical" evidence="1">
    <location>
        <begin position="35"/>
        <end position="56"/>
    </location>
</feature>
<dbReference type="NCBIfam" id="TIGR00360">
    <property type="entry name" value="ComEC_N-term"/>
    <property type="match status" value="1"/>
</dbReference>
<keyword evidence="1" id="KW-1133">Transmembrane helix</keyword>
<proteinExistence type="predicted"/>
<evidence type="ECO:0000313" key="3">
    <source>
        <dbReference type="EMBL" id="MDI3349653.1"/>
    </source>
</evidence>
<evidence type="ECO:0000313" key="4">
    <source>
        <dbReference type="Proteomes" id="UP001162175"/>
    </source>
</evidence>
<keyword evidence="1" id="KW-0812">Transmembrane</keyword>
<feature type="transmembrane region" description="Helical" evidence="1">
    <location>
        <begin position="280"/>
        <end position="299"/>
    </location>
</feature>
<feature type="transmembrane region" description="Helical" evidence="1">
    <location>
        <begin position="311"/>
        <end position="329"/>
    </location>
</feature>
<feature type="transmembrane region" description="Helical" evidence="1">
    <location>
        <begin position="185"/>
        <end position="207"/>
    </location>
</feature>
<feature type="transmembrane region" description="Helical" evidence="1">
    <location>
        <begin position="6"/>
        <end position="28"/>
    </location>
</feature>
<keyword evidence="1" id="KW-0472">Membrane</keyword>
<dbReference type="InterPro" id="IPR004477">
    <property type="entry name" value="ComEC_N"/>
</dbReference>